<sequence length="405" mass="44673">MVGTEADLRKQETSRQLAKMEMLVEPVDKPMWLNKAIKVPIGEIATLGAAFVSLSDTFRTVTQTAGISNGGTLMRAFWEDGSLVSISQLSSFKSGAGSLGSGMVGGSFRQAHFVSAGPQALTTTATLPVDPATLALAIATQQVNQKLDAIQKTVDDMFEYMRERDKAEMCGNLQTLVDLINNFGLNMDNEMYVSNAHMKVLDIMQRARQDMVFLRGRTEKKLLEKPPVELRGMVEARLDAVLDTLKDYQLSLYMFAFASFLEPMLSENYKREKLEGISRSIEAESTRYREMYTRVYDAIEGSARASVDTALLGGISLAGKFLGDAVAATPLGEYTPLDDVLHGAGEGVDKFNEGRSDHLLEKLRQAKSPDIHPFQESIKRVDYIYNEPTELLLDGESLYLAPAVL</sequence>
<dbReference type="RefSeq" id="WP_117679644.1">
    <property type="nucleotide sequence ID" value="NZ_CALJOO010000024.1"/>
</dbReference>
<dbReference type="AlphaFoldDB" id="A0A3E4QSW0"/>
<evidence type="ECO:0000313" key="2">
    <source>
        <dbReference type="Proteomes" id="UP000260943"/>
    </source>
</evidence>
<dbReference type="EMBL" id="QSRJ01000006">
    <property type="protein sequence ID" value="RGL10147.1"/>
    <property type="molecule type" value="Genomic_DNA"/>
</dbReference>
<evidence type="ECO:0000313" key="1">
    <source>
        <dbReference type="EMBL" id="RGL10147.1"/>
    </source>
</evidence>
<dbReference type="Proteomes" id="UP000260943">
    <property type="component" value="Unassembled WGS sequence"/>
</dbReference>
<protein>
    <submittedName>
        <fullName evidence="1">Uncharacterized protein</fullName>
    </submittedName>
</protein>
<name>A0A3E4QSW0_9ACTN</name>
<organism evidence="1 2">
    <name type="scientific">Collinsella tanakaei</name>
    <dbReference type="NCBI Taxonomy" id="626935"/>
    <lineage>
        <taxon>Bacteria</taxon>
        <taxon>Bacillati</taxon>
        <taxon>Actinomycetota</taxon>
        <taxon>Coriobacteriia</taxon>
        <taxon>Coriobacteriales</taxon>
        <taxon>Coriobacteriaceae</taxon>
        <taxon>Collinsella</taxon>
    </lineage>
</organism>
<reference evidence="1 2" key="1">
    <citation type="submission" date="2018-08" db="EMBL/GenBank/DDBJ databases">
        <title>A genome reference for cultivated species of the human gut microbiota.</title>
        <authorList>
            <person name="Zou Y."/>
            <person name="Xue W."/>
            <person name="Luo G."/>
        </authorList>
    </citation>
    <scope>NUCLEOTIDE SEQUENCE [LARGE SCALE GENOMIC DNA]</scope>
    <source>
        <strain evidence="1 2">TF08-14</strain>
    </source>
</reference>
<gene>
    <name evidence="1" type="ORF">DXC81_06065</name>
</gene>
<accession>A0A3E4QSW0</accession>
<proteinExistence type="predicted"/>
<comment type="caution">
    <text evidence="1">The sequence shown here is derived from an EMBL/GenBank/DDBJ whole genome shotgun (WGS) entry which is preliminary data.</text>
</comment>